<dbReference type="AlphaFoldDB" id="A0A7R9QSL1"/>
<evidence type="ECO:0000256" key="2">
    <source>
        <dbReference type="ARBA" id="ARBA00009463"/>
    </source>
</evidence>
<accession>A0A7R9QSL1</accession>
<dbReference type="GO" id="GO:0070403">
    <property type="term" value="F:NAD+ binding"/>
    <property type="evidence" value="ECO:0007669"/>
    <property type="project" value="InterPro"/>
</dbReference>
<evidence type="ECO:0000256" key="10">
    <source>
        <dbReference type="PIRSR" id="PIRSR000105-1"/>
    </source>
</evidence>
<dbReference type="Proteomes" id="UP000728032">
    <property type="component" value="Unassembled WGS sequence"/>
</dbReference>
<keyword evidence="4" id="KW-0963">Cytoplasm</keyword>
<sequence length="312" mass="35263">MSQKIGIVGSGLIGRSWAMLFAASEFSVAIYDVIHENVDTALVDIQAQLNNLESKGLLRGKINVKQQFALISKANTLEECLQNAIHVQECVFEDLELKKKVFRELDSIASDDIVLCSSTSCILPSLFQVDLKHRAQAIVGHPVNPPYFIPLVEVIPNKHTDPEIVKRTRALFTTIGQKPVVIKKEINGFVGNRIQFAILSETYRLIEDDVISVEDVDTVMADGFGLRWAFMGPWETAHLNATGMKEYFEKYRKSMSSVCHDFGPVPTFEGKGADIMVKEMHKRIPVEDLPERRKWRDERLIALSQLKKKLDH</sequence>
<dbReference type="InterPro" id="IPR036291">
    <property type="entry name" value="NAD(P)-bd_dom_sf"/>
</dbReference>
<dbReference type="InterPro" id="IPR006180">
    <property type="entry name" value="3-OHacyl-CoA_DH_CS"/>
</dbReference>
<evidence type="ECO:0000256" key="7">
    <source>
        <dbReference type="ARBA" id="ARBA00023027"/>
    </source>
</evidence>
<dbReference type="InterPro" id="IPR013328">
    <property type="entry name" value="6PGD_dom2"/>
</dbReference>
<evidence type="ECO:0000313" key="13">
    <source>
        <dbReference type="EMBL" id="CAD7656268.1"/>
    </source>
</evidence>
<evidence type="ECO:0000256" key="4">
    <source>
        <dbReference type="ARBA" id="ARBA00022490"/>
    </source>
</evidence>
<keyword evidence="6" id="KW-0560">Oxidoreductase</keyword>
<keyword evidence="14" id="KW-1185">Reference proteome</keyword>
<dbReference type="Gene3D" id="3.40.50.720">
    <property type="entry name" value="NAD(P)-binding Rossmann-like Domain"/>
    <property type="match status" value="1"/>
</dbReference>
<dbReference type="InterPro" id="IPR006108">
    <property type="entry name" value="3HC_DH_C"/>
</dbReference>
<dbReference type="InterPro" id="IPR022694">
    <property type="entry name" value="3-OHacyl-CoA_DH"/>
</dbReference>
<dbReference type="Pfam" id="PF02737">
    <property type="entry name" value="3HCDH_N"/>
    <property type="match status" value="1"/>
</dbReference>
<comment type="subcellular location">
    <subcellularLocation>
        <location evidence="1">Cytoplasm</location>
    </subcellularLocation>
</comment>
<dbReference type="GO" id="GO:0005737">
    <property type="term" value="C:cytoplasm"/>
    <property type="evidence" value="ECO:0007669"/>
    <property type="project" value="UniProtKB-SubCell"/>
</dbReference>
<evidence type="ECO:0000259" key="11">
    <source>
        <dbReference type="Pfam" id="PF00725"/>
    </source>
</evidence>
<dbReference type="FunFam" id="3.40.50.720:FF:000356">
    <property type="entry name" value="Lambda-crystallin homolog"/>
    <property type="match status" value="1"/>
</dbReference>
<organism evidence="13">
    <name type="scientific">Oppiella nova</name>
    <dbReference type="NCBI Taxonomy" id="334625"/>
    <lineage>
        <taxon>Eukaryota</taxon>
        <taxon>Metazoa</taxon>
        <taxon>Ecdysozoa</taxon>
        <taxon>Arthropoda</taxon>
        <taxon>Chelicerata</taxon>
        <taxon>Arachnida</taxon>
        <taxon>Acari</taxon>
        <taxon>Acariformes</taxon>
        <taxon>Sarcoptiformes</taxon>
        <taxon>Oribatida</taxon>
        <taxon>Brachypylina</taxon>
        <taxon>Oppioidea</taxon>
        <taxon>Oppiidae</taxon>
        <taxon>Oppiella</taxon>
    </lineage>
</organism>
<feature type="domain" description="3-hydroxyacyl-CoA dehydrogenase C-terminal" evidence="11">
    <location>
        <begin position="188"/>
        <end position="252"/>
    </location>
</feature>
<dbReference type="EMBL" id="CAJPVJ010010849">
    <property type="protein sequence ID" value="CAG2173455.1"/>
    <property type="molecule type" value="Genomic_DNA"/>
</dbReference>
<feature type="domain" description="3-hydroxyacyl-CoA dehydrogenase NAD binding" evidence="12">
    <location>
        <begin position="4"/>
        <end position="184"/>
    </location>
</feature>
<evidence type="ECO:0000256" key="5">
    <source>
        <dbReference type="ARBA" id="ARBA00022553"/>
    </source>
</evidence>
<evidence type="ECO:0000256" key="9">
    <source>
        <dbReference type="ARBA" id="ARBA00042709"/>
    </source>
</evidence>
<dbReference type="PANTHER" id="PTHR48075:SF1">
    <property type="entry name" value="LAMBDA-CRYSTALLIN HOMOLOG"/>
    <property type="match status" value="1"/>
</dbReference>
<dbReference type="EC" id="1.1.1.45" evidence="8"/>
<dbReference type="GO" id="GO:0006631">
    <property type="term" value="P:fatty acid metabolic process"/>
    <property type="evidence" value="ECO:0007669"/>
    <property type="project" value="InterPro"/>
</dbReference>
<evidence type="ECO:0000256" key="3">
    <source>
        <dbReference type="ARBA" id="ARBA00011738"/>
    </source>
</evidence>
<evidence type="ECO:0000256" key="6">
    <source>
        <dbReference type="ARBA" id="ARBA00023002"/>
    </source>
</evidence>
<dbReference type="PROSITE" id="PS00067">
    <property type="entry name" value="3HCDH"/>
    <property type="match status" value="1"/>
</dbReference>
<protein>
    <recommendedName>
        <fullName evidence="9">L-gulonate 3-dehydrogenase</fullName>
        <ecNumber evidence="8">1.1.1.45</ecNumber>
    </recommendedName>
    <alternativeName>
        <fullName evidence="9">L-gulonate 3-dehydrogenase</fullName>
    </alternativeName>
</protein>
<evidence type="ECO:0000259" key="12">
    <source>
        <dbReference type="Pfam" id="PF02737"/>
    </source>
</evidence>
<keyword evidence="7" id="KW-0520">NAD</keyword>
<comment type="subunit">
    <text evidence="3">Homodimer.</text>
</comment>
<dbReference type="InterPro" id="IPR008927">
    <property type="entry name" value="6-PGluconate_DH-like_C_sf"/>
</dbReference>
<dbReference type="GO" id="GO:0050104">
    <property type="term" value="F:L-gulonate 3-dehydrogenase activity"/>
    <property type="evidence" value="ECO:0007669"/>
    <property type="project" value="UniProtKB-EC"/>
</dbReference>
<evidence type="ECO:0000256" key="8">
    <source>
        <dbReference type="ARBA" id="ARBA00038962"/>
    </source>
</evidence>
<name>A0A7R9QSL1_9ACAR</name>
<reference evidence="13" key="1">
    <citation type="submission" date="2020-11" db="EMBL/GenBank/DDBJ databases">
        <authorList>
            <person name="Tran Van P."/>
        </authorList>
    </citation>
    <scope>NUCLEOTIDE SEQUENCE</scope>
</reference>
<comment type="similarity">
    <text evidence="2">Belongs to the 3-hydroxyacyl-CoA dehydrogenase family.</text>
</comment>
<dbReference type="EMBL" id="OC925674">
    <property type="protein sequence ID" value="CAD7656268.1"/>
    <property type="molecule type" value="Genomic_DNA"/>
</dbReference>
<dbReference type="SUPFAM" id="SSF48179">
    <property type="entry name" value="6-phosphogluconate dehydrogenase C-terminal domain-like"/>
    <property type="match status" value="1"/>
</dbReference>
<dbReference type="PIRSF" id="PIRSF000105">
    <property type="entry name" value="HCDH"/>
    <property type="match status" value="1"/>
</dbReference>
<dbReference type="Pfam" id="PF00725">
    <property type="entry name" value="3HCDH"/>
    <property type="match status" value="1"/>
</dbReference>
<evidence type="ECO:0000313" key="14">
    <source>
        <dbReference type="Proteomes" id="UP000728032"/>
    </source>
</evidence>
<dbReference type="OrthoDB" id="2021159at2759"/>
<keyword evidence="5" id="KW-0597">Phosphoprotein</keyword>
<gene>
    <name evidence="13" type="ORF">ONB1V03_LOCUS12907</name>
</gene>
<dbReference type="SUPFAM" id="SSF51735">
    <property type="entry name" value="NAD(P)-binding Rossmann-fold domains"/>
    <property type="match status" value="1"/>
</dbReference>
<dbReference type="InterPro" id="IPR006176">
    <property type="entry name" value="3-OHacyl-CoA_DH_NAD-bd"/>
</dbReference>
<dbReference type="Gene3D" id="1.10.1040.10">
    <property type="entry name" value="N-(1-d-carboxylethyl)-l-norvaline Dehydrogenase, domain 2"/>
    <property type="match status" value="1"/>
</dbReference>
<proteinExistence type="inferred from homology"/>
<evidence type="ECO:0000256" key="1">
    <source>
        <dbReference type="ARBA" id="ARBA00004496"/>
    </source>
</evidence>
<feature type="site" description="Important for catalytic activity" evidence="10">
    <location>
        <position position="141"/>
    </location>
</feature>
<dbReference type="PANTHER" id="PTHR48075">
    <property type="entry name" value="3-HYDROXYACYL-COA DEHYDROGENASE FAMILY PROTEIN"/>
    <property type="match status" value="1"/>
</dbReference>